<organism evidence="3 4">
    <name type="scientific">Eiseniibacteriota bacterium</name>
    <dbReference type="NCBI Taxonomy" id="2212470"/>
    <lineage>
        <taxon>Bacteria</taxon>
        <taxon>Candidatus Eiseniibacteriota</taxon>
    </lineage>
</organism>
<sequence length="111" mass="12396">MSRLSPQTLTADEQKALLQTSSGHQRDHIIVALALGTGLRLSELVGLNVGDIYFPDGAVRTRIRVRPEIAKRGRTGDVIIPDMLMPKLKRFWLYKMDRGECLEHSAPLLCA</sequence>
<dbReference type="GO" id="GO:0003677">
    <property type="term" value="F:DNA binding"/>
    <property type="evidence" value="ECO:0007669"/>
    <property type="project" value="InterPro"/>
</dbReference>
<name>A0A948W3Z2_UNCEI</name>
<evidence type="ECO:0000259" key="2">
    <source>
        <dbReference type="PROSITE" id="PS51898"/>
    </source>
</evidence>
<feature type="domain" description="Tyr recombinase" evidence="2">
    <location>
        <begin position="4"/>
        <end position="111"/>
    </location>
</feature>
<feature type="non-terminal residue" evidence="3">
    <location>
        <position position="111"/>
    </location>
</feature>
<keyword evidence="1" id="KW-0233">DNA recombination</keyword>
<dbReference type="InterPro" id="IPR011010">
    <property type="entry name" value="DNA_brk_join_enz"/>
</dbReference>
<dbReference type="Gene3D" id="1.10.443.10">
    <property type="entry name" value="Intergrase catalytic core"/>
    <property type="match status" value="1"/>
</dbReference>
<dbReference type="Pfam" id="PF00589">
    <property type="entry name" value="Phage_integrase"/>
    <property type="match status" value="1"/>
</dbReference>
<accession>A0A948W3Z2</accession>
<protein>
    <submittedName>
        <fullName evidence="3">Site-specific integrase</fullName>
    </submittedName>
</protein>
<dbReference type="GO" id="GO:0006310">
    <property type="term" value="P:DNA recombination"/>
    <property type="evidence" value="ECO:0007669"/>
    <property type="project" value="UniProtKB-KW"/>
</dbReference>
<dbReference type="EMBL" id="JAHJDP010000071">
    <property type="protein sequence ID" value="MBU2691642.1"/>
    <property type="molecule type" value="Genomic_DNA"/>
</dbReference>
<reference evidence="3" key="1">
    <citation type="submission" date="2021-05" db="EMBL/GenBank/DDBJ databases">
        <title>Energy efficiency and biological interactions define the core microbiome of deep oligotrophic groundwater.</title>
        <authorList>
            <person name="Mehrshad M."/>
            <person name="Lopez-Fernandez M."/>
            <person name="Bell E."/>
            <person name="Bernier-Latmani R."/>
            <person name="Bertilsson S."/>
            <person name="Dopson M."/>
        </authorList>
    </citation>
    <scope>NUCLEOTIDE SEQUENCE</scope>
    <source>
        <strain evidence="3">Modern_marine.mb.64</strain>
    </source>
</reference>
<dbReference type="AlphaFoldDB" id="A0A948W3Z2"/>
<dbReference type="GO" id="GO:0015074">
    <property type="term" value="P:DNA integration"/>
    <property type="evidence" value="ECO:0007669"/>
    <property type="project" value="InterPro"/>
</dbReference>
<dbReference type="SUPFAM" id="SSF56349">
    <property type="entry name" value="DNA breaking-rejoining enzymes"/>
    <property type="match status" value="1"/>
</dbReference>
<dbReference type="CDD" id="cd00397">
    <property type="entry name" value="DNA_BRE_C"/>
    <property type="match status" value="1"/>
</dbReference>
<evidence type="ECO:0000313" key="4">
    <source>
        <dbReference type="Proteomes" id="UP000777784"/>
    </source>
</evidence>
<dbReference type="InterPro" id="IPR002104">
    <property type="entry name" value="Integrase_catalytic"/>
</dbReference>
<proteinExistence type="predicted"/>
<dbReference type="PROSITE" id="PS51898">
    <property type="entry name" value="TYR_RECOMBINASE"/>
    <property type="match status" value="1"/>
</dbReference>
<evidence type="ECO:0000256" key="1">
    <source>
        <dbReference type="ARBA" id="ARBA00023172"/>
    </source>
</evidence>
<dbReference type="Proteomes" id="UP000777784">
    <property type="component" value="Unassembled WGS sequence"/>
</dbReference>
<comment type="caution">
    <text evidence="3">The sequence shown here is derived from an EMBL/GenBank/DDBJ whole genome shotgun (WGS) entry which is preliminary data.</text>
</comment>
<gene>
    <name evidence="3" type="ORF">KJ970_12015</name>
</gene>
<dbReference type="InterPro" id="IPR013762">
    <property type="entry name" value="Integrase-like_cat_sf"/>
</dbReference>
<evidence type="ECO:0000313" key="3">
    <source>
        <dbReference type="EMBL" id="MBU2691642.1"/>
    </source>
</evidence>